<proteinExistence type="predicted"/>
<reference evidence="1 2" key="1">
    <citation type="submission" date="2016-02" db="EMBL/GenBank/DDBJ databases">
        <title>Draft genome sequence of Thermodesulfatator sp. S606.</title>
        <authorList>
            <person name="Lai Q."/>
            <person name="Cao J."/>
            <person name="Dupont S."/>
            <person name="Shao Z."/>
            <person name="Jebbar M."/>
            <person name="Alain K."/>
        </authorList>
    </citation>
    <scope>NUCLEOTIDE SEQUENCE [LARGE SCALE GENOMIC DNA]</scope>
    <source>
        <strain evidence="1 2">S606</strain>
    </source>
</reference>
<keyword evidence="2" id="KW-1185">Reference proteome</keyword>
<name>A0A177E7Q5_9BACT</name>
<gene>
    <name evidence="1" type="ORF">TH606_07895</name>
</gene>
<comment type="caution">
    <text evidence="1">The sequence shown here is derived from an EMBL/GenBank/DDBJ whole genome shotgun (WGS) entry which is preliminary data.</text>
</comment>
<dbReference type="RefSeq" id="WP_068542677.1">
    <property type="nucleotide sequence ID" value="NZ_LSFI01000035.1"/>
</dbReference>
<dbReference type="STRING" id="1795632.TH606_07895"/>
<dbReference type="EMBL" id="LSFI01000035">
    <property type="protein sequence ID" value="OAG27262.1"/>
    <property type="molecule type" value="Genomic_DNA"/>
</dbReference>
<accession>A0A177E7Q5</accession>
<dbReference type="OrthoDB" id="5421871at2"/>
<evidence type="ECO:0000313" key="1">
    <source>
        <dbReference type="EMBL" id="OAG27262.1"/>
    </source>
</evidence>
<sequence>MKILHLYKNEPNEEVKKLVAILNEGNEALEFKLYEAKEDQDYDKLIQLIFEADKTISWW</sequence>
<dbReference type="Proteomes" id="UP000076964">
    <property type="component" value="Unassembled WGS sequence"/>
</dbReference>
<protein>
    <submittedName>
        <fullName evidence="1">Uncharacterized protein</fullName>
    </submittedName>
</protein>
<dbReference type="AlphaFoldDB" id="A0A177E7Q5"/>
<evidence type="ECO:0000313" key="2">
    <source>
        <dbReference type="Proteomes" id="UP000076964"/>
    </source>
</evidence>
<organism evidence="1 2">
    <name type="scientific">Thermodesulfatator autotrophicus</name>
    <dbReference type="NCBI Taxonomy" id="1795632"/>
    <lineage>
        <taxon>Bacteria</taxon>
        <taxon>Pseudomonadati</taxon>
        <taxon>Thermodesulfobacteriota</taxon>
        <taxon>Thermodesulfobacteria</taxon>
        <taxon>Thermodesulfobacteriales</taxon>
        <taxon>Thermodesulfatatoraceae</taxon>
        <taxon>Thermodesulfatator</taxon>
    </lineage>
</organism>